<dbReference type="Proteomes" id="UP001163603">
    <property type="component" value="Chromosome 8"/>
</dbReference>
<organism evidence="1 2">
    <name type="scientific">Pistacia integerrima</name>
    <dbReference type="NCBI Taxonomy" id="434235"/>
    <lineage>
        <taxon>Eukaryota</taxon>
        <taxon>Viridiplantae</taxon>
        <taxon>Streptophyta</taxon>
        <taxon>Embryophyta</taxon>
        <taxon>Tracheophyta</taxon>
        <taxon>Spermatophyta</taxon>
        <taxon>Magnoliopsida</taxon>
        <taxon>eudicotyledons</taxon>
        <taxon>Gunneridae</taxon>
        <taxon>Pentapetalae</taxon>
        <taxon>rosids</taxon>
        <taxon>malvids</taxon>
        <taxon>Sapindales</taxon>
        <taxon>Anacardiaceae</taxon>
        <taxon>Pistacia</taxon>
    </lineage>
</organism>
<accession>A0ACC0Y8C6</accession>
<evidence type="ECO:0000313" key="1">
    <source>
        <dbReference type="EMBL" id="KAJ0031224.1"/>
    </source>
</evidence>
<reference evidence="2" key="1">
    <citation type="journal article" date="2023" name="G3 (Bethesda)">
        <title>Genome assembly and association tests identify interacting loci associated with vigor, precocity, and sex in interspecific pistachio rootstocks.</title>
        <authorList>
            <person name="Palmer W."/>
            <person name="Jacygrad E."/>
            <person name="Sagayaradj S."/>
            <person name="Cavanaugh K."/>
            <person name="Han R."/>
            <person name="Bertier L."/>
            <person name="Beede B."/>
            <person name="Kafkas S."/>
            <person name="Golino D."/>
            <person name="Preece J."/>
            <person name="Michelmore R."/>
        </authorList>
    </citation>
    <scope>NUCLEOTIDE SEQUENCE [LARGE SCALE GENOMIC DNA]</scope>
</reference>
<protein>
    <submittedName>
        <fullName evidence="1">Uncharacterized protein</fullName>
    </submittedName>
</protein>
<sequence>MDIFLLFQRLCHVGIRRLLLIIGILVPVVVVYQCFAISYSKNLPLLLASDKGLVAMTVGNATIIDDSKPTTIFVAMPNDKESKVMATDYNLGLDGENFFDNSFHKNEDGDSQEGVTDVKSLNVGYVMDTATSSTEMKSIESQIGHIEKDEKIEHGNVIDHDQKATTGLTLGEDQKRPGITSVVSTQLSSMEVKNLANFSSVGNVKQVIETLPMETELPQVVSIIPNNNLTAADISILKRLNKHSTSISQMNSFLLQSHVSSHSGRPRWSSVHDRELLLAKREIENAPVLRNTPGLYASVFRNASMFKRSYELMERILKVYIYREGEKPIFHQPRMRGIYASEGWFMKLIEANKHFVVRDPRKAHLFYLPFSAQMLRAALFERNFKSQTDLQNHLKNYVELIAGKYRFWNRTGGADHFLVACHDWAPRLTRQHMKNVIRALCNANVALGFKIGMDTTLPVTYIRSVEAPFKELGGNPPLERSILAFFAGGMHGYLRPILLKFWENKEADMKVFGPMPRDVEGKRIYREYMKNSKYCICARGYEVHTPRVVEAIFYECVPVIISDNYVPPFFEVLDWELFSVFVQEKDIPNLRNILLSIREERYLAMQARVKAVQKHFLWHKKPEKYDLFHMILHSLCSSRTILRTGVPLMVAVATTVVARFKMLIVLDPRGTDLGKPGNNTGFEKWVSYLPMLNEWLFVVGLLAVTHLLFQSLLLPYGKALQSLLPDAELPIHDESSQPTLKTLTKSAMVRNPLTVNASDETNDSVFREFVEDGDNYNLDREIGHDSGLKGIVRDLNDGFVFEGNGQDSSIELVTDREADDEDVEDLIGSSALDSAKNRENSSILELASEARHGLPLEQIVKPNREVSTENTLEQHTSQTAKNLEGPKTVSTTLTPFENITFLATKVSNASSFVSSVVPPSNPVTSKKVSALTGSPGKKKMRCQLPPKTVTSVNEMDHILMQRRRSSRAMRPRWSSIRDQEVLAARAEIEKAPSAVNDRELYAPLFRNVSRFKRSYELMDRTLKVYVYRDGNKPIFHQPILKGLYASEGWFMKLMEGNKHFVVKDPRKAHLFYMPFSSRMLEYTLYVRNSHNRTNLRQYLKDYSEKIAAKYPYWNRTGGADHLLVACHDWAPYETRHHMEHCIKALCNADVTAGFKIGRDVSLPETYVRAARNPLRDLGGKPPSRRHNLAFYAGNIHGYLRPILLKHWKDKDPDMKIFGPMSPGVASKMNYIQHMKSSKYCICPKGYEVNSPRVVEAIFYECVPVIVSDNFVPPFFEVLDWGAFSVIIAESEIPNLKNILLSISKEKYLQMQLAVRKVQRHFLWHAKPEKYDLFHMTLHSIWSLASEF</sequence>
<dbReference type="EMBL" id="CM047743">
    <property type="protein sequence ID" value="KAJ0031224.1"/>
    <property type="molecule type" value="Genomic_DNA"/>
</dbReference>
<gene>
    <name evidence="1" type="ORF">Pint_13247</name>
</gene>
<evidence type="ECO:0000313" key="2">
    <source>
        <dbReference type="Proteomes" id="UP001163603"/>
    </source>
</evidence>
<keyword evidence="2" id="KW-1185">Reference proteome</keyword>
<comment type="caution">
    <text evidence="1">The sequence shown here is derived from an EMBL/GenBank/DDBJ whole genome shotgun (WGS) entry which is preliminary data.</text>
</comment>
<name>A0ACC0Y8C6_9ROSI</name>
<proteinExistence type="predicted"/>